<dbReference type="RefSeq" id="WP_212555059.1">
    <property type="nucleotide sequence ID" value="NZ_JAGXOE010000088.1"/>
</dbReference>
<comment type="caution">
    <text evidence="2">The sequence shown here is derived from an EMBL/GenBank/DDBJ whole genome shotgun (WGS) entry which is preliminary data.</text>
</comment>
<evidence type="ECO:0000313" key="2">
    <source>
        <dbReference type="EMBL" id="MBS4103884.1"/>
    </source>
</evidence>
<dbReference type="GO" id="GO:0003677">
    <property type="term" value="F:DNA binding"/>
    <property type="evidence" value="ECO:0007669"/>
    <property type="project" value="UniProtKB-KW"/>
</dbReference>
<evidence type="ECO:0000259" key="1">
    <source>
        <dbReference type="Pfam" id="PF12728"/>
    </source>
</evidence>
<dbReference type="SUPFAM" id="SSF46955">
    <property type="entry name" value="Putative DNA-binding domain"/>
    <property type="match status" value="1"/>
</dbReference>
<dbReference type="Pfam" id="PF12728">
    <property type="entry name" value="HTH_17"/>
    <property type="match status" value="1"/>
</dbReference>
<dbReference type="Proteomes" id="UP000676853">
    <property type="component" value="Unassembled WGS sequence"/>
</dbReference>
<name>A0ABS5NHZ2_TSUPA</name>
<reference evidence="2 3" key="1">
    <citation type="submission" date="2021-04" db="EMBL/GenBank/DDBJ databases">
        <title>Whole genome sequence analysis of a thiophenic sulfur metabolizing bacteria.</title>
        <authorList>
            <person name="Akhtar N."/>
            <person name="Akram J."/>
            <person name="Aslam A."/>
        </authorList>
    </citation>
    <scope>NUCLEOTIDE SEQUENCE [LARGE SCALE GENOMIC DNA]</scope>
    <source>
        <strain evidence="2 3">3OW</strain>
    </source>
</reference>
<evidence type="ECO:0000313" key="3">
    <source>
        <dbReference type="Proteomes" id="UP000676853"/>
    </source>
</evidence>
<dbReference type="NCBIfam" id="TIGR01764">
    <property type="entry name" value="excise"/>
    <property type="match status" value="1"/>
</dbReference>
<keyword evidence="3" id="KW-1185">Reference proteome</keyword>
<accession>A0ABS5NHZ2</accession>
<gene>
    <name evidence="2" type="ORF">KFZ73_21900</name>
</gene>
<sequence>MDAHNDTRRDLEWLRRSSAATLSRPEAAEVMGVDTRTLGRGIESGDIPAIRVGRRVLIPREPLLRLLGAD</sequence>
<proteinExistence type="predicted"/>
<dbReference type="InterPro" id="IPR041657">
    <property type="entry name" value="HTH_17"/>
</dbReference>
<dbReference type="InterPro" id="IPR009061">
    <property type="entry name" value="DNA-bd_dom_put_sf"/>
</dbReference>
<organism evidence="2 3">
    <name type="scientific">Tsukamurella paurometabola</name>
    <name type="common">Corynebacterium paurometabolum</name>
    <dbReference type="NCBI Taxonomy" id="2061"/>
    <lineage>
        <taxon>Bacteria</taxon>
        <taxon>Bacillati</taxon>
        <taxon>Actinomycetota</taxon>
        <taxon>Actinomycetes</taxon>
        <taxon>Mycobacteriales</taxon>
        <taxon>Tsukamurellaceae</taxon>
        <taxon>Tsukamurella</taxon>
    </lineage>
</organism>
<feature type="domain" description="Helix-turn-helix" evidence="1">
    <location>
        <begin position="22"/>
        <end position="67"/>
    </location>
</feature>
<dbReference type="InterPro" id="IPR010093">
    <property type="entry name" value="SinI_DNA-bd"/>
</dbReference>
<protein>
    <submittedName>
        <fullName evidence="2">Excisionase family DNA-binding protein</fullName>
    </submittedName>
</protein>
<keyword evidence="2" id="KW-0238">DNA-binding</keyword>
<dbReference type="EMBL" id="JAGXOE010000088">
    <property type="protein sequence ID" value="MBS4103884.1"/>
    <property type="molecule type" value="Genomic_DNA"/>
</dbReference>